<dbReference type="EMBL" id="JAKKPZ010000243">
    <property type="protein sequence ID" value="KAI1697931.1"/>
    <property type="molecule type" value="Genomic_DNA"/>
</dbReference>
<evidence type="ECO:0000256" key="1">
    <source>
        <dbReference type="ARBA" id="ARBA00004123"/>
    </source>
</evidence>
<dbReference type="InterPro" id="IPR001356">
    <property type="entry name" value="HD"/>
</dbReference>
<proteinExistence type="predicted"/>
<keyword evidence="2 3" id="KW-0539">Nucleus</keyword>
<keyword evidence="2 3" id="KW-0371">Homeobox</keyword>
<evidence type="ECO:0000313" key="7">
    <source>
        <dbReference type="Proteomes" id="UP001201812"/>
    </source>
</evidence>
<feature type="compositionally biased region" description="Basic and acidic residues" evidence="4">
    <location>
        <begin position="362"/>
        <end position="374"/>
    </location>
</feature>
<evidence type="ECO:0000256" key="2">
    <source>
        <dbReference type="PROSITE-ProRule" id="PRU00108"/>
    </source>
</evidence>
<dbReference type="GO" id="GO:0000977">
    <property type="term" value="F:RNA polymerase II transcription regulatory region sequence-specific DNA binding"/>
    <property type="evidence" value="ECO:0007669"/>
    <property type="project" value="TreeGrafter"/>
</dbReference>
<dbReference type="AlphaFoldDB" id="A0AAD4MKB6"/>
<keyword evidence="2 3" id="KW-0238">DNA-binding</keyword>
<comment type="caution">
    <text evidence="6">The sequence shown here is derived from an EMBL/GenBank/DDBJ whole genome shotgun (WGS) entry which is preliminary data.</text>
</comment>
<feature type="region of interest" description="Disordered" evidence="4">
    <location>
        <begin position="114"/>
        <end position="149"/>
    </location>
</feature>
<feature type="compositionally biased region" description="Low complexity" evidence="4">
    <location>
        <begin position="126"/>
        <end position="138"/>
    </location>
</feature>
<keyword evidence="7" id="KW-1185">Reference proteome</keyword>
<sequence>MDMEEPSVSSSSLFSPEPDSTPIITTPVSNFTIPFPLTSLFSSVLCANSEVTDVNSTLLSSPLVTSPTKHSVNNEENSLLHNFLQSISMSSAFGLQQDNPLLDLTFPIVELPQNPHTEDVANSPASGTPDSSEPSSSPTHRANPTLSPASAFFGSPGLLQMMQKNISDSQLSGQISENSFELDIDDQRRQLNLSLPFAPPRASNEPSLSLRKPSNYLNMFNPSPLYPPEATMMFDQNSFCLPNVADLFGQQISAGQSLGQHNAAVAGLFAANGKGQNGKSGNEKPIDGRKNRRNRIAFSKFQLDELEKCFQSTPYPDVTTRDAVSKFIQLPEEKVQVWLKNRRSKYRKQSQNLAPDQSIRSRFGESRQNQKETPGKMWNPATIASFDGLLTPTFPTSVSSPAVFDVKNLFSAQSLQRSILENLMRTSQLASFSV</sequence>
<dbReference type="CDD" id="cd00086">
    <property type="entry name" value="homeodomain"/>
    <property type="match status" value="1"/>
</dbReference>
<dbReference type="GO" id="GO:0000981">
    <property type="term" value="F:DNA-binding transcription factor activity, RNA polymerase II-specific"/>
    <property type="evidence" value="ECO:0007669"/>
    <property type="project" value="TreeGrafter"/>
</dbReference>
<dbReference type="Gene3D" id="1.10.10.60">
    <property type="entry name" value="Homeodomain-like"/>
    <property type="match status" value="1"/>
</dbReference>
<dbReference type="Proteomes" id="UP001201812">
    <property type="component" value="Unassembled WGS sequence"/>
</dbReference>
<gene>
    <name evidence="6" type="ORF">DdX_18206</name>
</gene>
<evidence type="ECO:0000313" key="6">
    <source>
        <dbReference type="EMBL" id="KAI1697931.1"/>
    </source>
</evidence>
<feature type="compositionally biased region" description="Polar residues" evidence="4">
    <location>
        <begin position="349"/>
        <end position="360"/>
    </location>
</feature>
<feature type="DNA-binding region" description="Homeobox" evidence="2">
    <location>
        <begin position="291"/>
        <end position="350"/>
    </location>
</feature>
<protein>
    <submittedName>
        <fullName evidence="6">Homeobox domain-containing protein</fullName>
    </submittedName>
</protein>
<dbReference type="InterPro" id="IPR009057">
    <property type="entry name" value="Homeodomain-like_sf"/>
</dbReference>
<organism evidence="6 7">
    <name type="scientific">Ditylenchus destructor</name>
    <dbReference type="NCBI Taxonomy" id="166010"/>
    <lineage>
        <taxon>Eukaryota</taxon>
        <taxon>Metazoa</taxon>
        <taxon>Ecdysozoa</taxon>
        <taxon>Nematoda</taxon>
        <taxon>Chromadorea</taxon>
        <taxon>Rhabditida</taxon>
        <taxon>Tylenchina</taxon>
        <taxon>Tylenchomorpha</taxon>
        <taxon>Sphaerularioidea</taxon>
        <taxon>Anguinidae</taxon>
        <taxon>Anguininae</taxon>
        <taxon>Ditylenchus</taxon>
    </lineage>
</organism>
<dbReference type="PANTHER" id="PTHR24329:SF543">
    <property type="entry name" value="FI01017P-RELATED"/>
    <property type="match status" value="1"/>
</dbReference>
<dbReference type="InterPro" id="IPR050649">
    <property type="entry name" value="Paired_Homeobox_TFs"/>
</dbReference>
<evidence type="ECO:0000256" key="3">
    <source>
        <dbReference type="RuleBase" id="RU000682"/>
    </source>
</evidence>
<feature type="region of interest" description="Disordered" evidence="4">
    <location>
        <begin position="346"/>
        <end position="378"/>
    </location>
</feature>
<dbReference type="Pfam" id="PF00046">
    <property type="entry name" value="Homeodomain"/>
    <property type="match status" value="1"/>
</dbReference>
<evidence type="ECO:0000259" key="5">
    <source>
        <dbReference type="PROSITE" id="PS50071"/>
    </source>
</evidence>
<evidence type="ECO:0000256" key="4">
    <source>
        <dbReference type="SAM" id="MobiDB-lite"/>
    </source>
</evidence>
<feature type="compositionally biased region" description="Polar residues" evidence="4">
    <location>
        <begin position="139"/>
        <end position="148"/>
    </location>
</feature>
<accession>A0AAD4MKB6</accession>
<dbReference type="PANTHER" id="PTHR24329">
    <property type="entry name" value="HOMEOBOX PROTEIN ARISTALESS"/>
    <property type="match status" value="1"/>
</dbReference>
<dbReference type="PROSITE" id="PS50071">
    <property type="entry name" value="HOMEOBOX_2"/>
    <property type="match status" value="1"/>
</dbReference>
<feature type="domain" description="Homeobox" evidence="5">
    <location>
        <begin position="289"/>
        <end position="349"/>
    </location>
</feature>
<reference evidence="6" key="1">
    <citation type="submission" date="2022-01" db="EMBL/GenBank/DDBJ databases">
        <title>Genome Sequence Resource for Two Populations of Ditylenchus destructor, the Migratory Endoparasitic Phytonematode.</title>
        <authorList>
            <person name="Zhang H."/>
            <person name="Lin R."/>
            <person name="Xie B."/>
        </authorList>
    </citation>
    <scope>NUCLEOTIDE SEQUENCE</scope>
    <source>
        <strain evidence="6">BazhouSP</strain>
    </source>
</reference>
<comment type="subcellular location">
    <subcellularLocation>
        <location evidence="1 2 3">Nucleus</location>
    </subcellularLocation>
</comment>
<dbReference type="GO" id="GO:0005634">
    <property type="term" value="C:nucleus"/>
    <property type="evidence" value="ECO:0007669"/>
    <property type="project" value="UniProtKB-SubCell"/>
</dbReference>
<name>A0AAD4MKB6_9BILA</name>
<dbReference type="SUPFAM" id="SSF46689">
    <property type="entry name" value="Homeodomain-like"/>
    <property type="match status" value="1"/>
</dbReference>
<dbReference type="SMART" id="SM00389">
    <property type="entry name" value="HOX"/>
    <property type="match status" value="1"/>
</dbReference>